<reference evidence="2" key="1">
    <citation type="journal article" date="2019" name="Int. J. Syst. Evol. Microbiol.">
        <title>The Global Catalogue of Microorganisms (GCM) 10K type strain sequencing project: providing services to taxonomists for standard genome sequencing and annotation.</title>
        <authorList>
            <consortium name="The Broad Institute Genomics Platform"/>
            <consortium name="The Broad Institute Genome Sequencing Center for Infectious Disease"/>
            <person name="Wu L."/>
            <person name="Ma J."/>
        </authorList>
    </citation>
    <scope>NUCLEOTIDE SEQUENCE [LARGE SCALE GENOMIC DNA]</scope>
    <source>
        <strain evidence="2">CGMCC 1.3240</strain>
    </source>
</reference>
<dbReference type="Pfam" id="PF08713">
    <property type="entry name" value="DNA_alkylation"/>
    <property type="match status" value="1"/>
</dbReference>
<dbReference type="CDD" id="cd07064">
    <property type="entry name" value="AlkD_like_1"/>
    <property type="match status" value="1"/>
</dbReference>
<dbReference type="InterPro" id="IPR016024">
    <property type="entry name" value="ARM-type_fold"/>
</dbReference>
<keyword evidence="2" id="KW-1185">Reference proteome</keyword>
<dbReference type="InterPro" id="IPR014825">
    <property type="entry name" value="DNA_alkylation"/>
</dbReference>
<sequence>MTQTYAMQIELLLRGHANAEIAGPMIAYMRNQFPFLGIKMPQRSALTKQFMKENGAPSGEELEQAVRELWALPEREFQYTALMMLEKRVKEITPAQTELLEHIITTGSWWDTVDVIAGHLVGALFSRYPELIPVYTQKWIHSDNLWLRRTAILFQLQYKGRTDKELLFSFIRLCAGEEDFFIRKAIGWALREYSKTNPDAVRQFVAGIELSPLSKREALKRMG</sequence>
<organism evidence="1 2">
    <name type="scientific">Paenibacillus solisilvae</name>
    <dbReference type="NCBI Taxonomy" id="2486751"/>
    <lineage>
        <taxon>Bacteria</taxon>
        <taxon>Bacillati</taxon>
        <taxon>Bacillota</taxon>
        <taxon>Bacilli</taxon>
        <taxon>Bacillales</taxon>
        <taxon>Paenibacillaceae</taxon>
        <taxon>Paenibacillus</taxon>
    </lineage>
</organism>
<dbReference type="PANTHER" id="PTHR34070:SF1">
    <property type="entry name" value="DNA ALKYLATION REPAIR PROTEIN"/>
    <property type="match status" value="1"/>
</dbReference>
<gene>
    <name evidence="1" type="ORF">ACFPYJ_01510</name>
</gene>
<name>A0ABW0VPW0_9BACL</name>
<proteinExistence type="predicted"/>
<evidence type="ECO:0000313" key="2">
    <source>
        <dbReference type="Proteomes" id="UP001596047"/>
    </source>
</evidence>
<dbReference type="SUPFAM" id="SSF48371">
    <property type="entry name" value="ARM repeat"/>
    <property type="match status" value="1"/>
</dbReference>
<dbReference type="RefSeq" id="WP_379186267.1">
    <property type="nucleotide sequence ID" value="NZ_JBHSOW010000007.1"/>
</dbReference>
<dbReference type="Gene3D" id="1.25.40.290">
    <property type="entry name" value="ARM repeat domains"/>
    <property type="match status" value="1"/>
</dbReference>
<comment type="caution">
    <text evidence="1">The sequence shown here is derived from an EMBL/GenBank/DDBJ whole genome shotgun (WGS) entry which is preliminary data.</text>
</comment>
<dbReference type="PANTHER" id="PTHR34070">
    <property type="entry name" value="ARMADILLO-TYPE FOLD"/>
    <property type="match status" value="1"/>
</dbReference>
<dbReference type="Proteomes" id="UP001596047">
    <property type="component" value="Unassembled WGS sequence"/>
</dbReference>
<evidence type="ECO:0000313" key="1">
    <source>
        <dbReference type="EMBL" id="MFC5647811.1"/>
    </source>
</evidence>
<protein>
    <submittedName>
        <fullName evidence="1">DNA alkylation repair protein</fullName>
    </submittedName>
</protein>
<dbReference type="Gene3D" id="1.20.1660.10">
    <property type="entry name" value="Hypothetical protein (EF3068)"/>
    <property type="match status" value="1"/>
</dbReference>
<accession>A0ABW0VPW0</accession>
<dbReference type="EMBL" id="JBHSOW010000007">
    <property type="protein sequence ID" value="MFC5647811.1"/>
    <property type="molecule type" value="Genomic_DNA"/>
</dbReference>